<evidence type="ECO:0000256" key="5">
    <source>
        <dbReference type="ARBA" id="ARBA00022801"/>
    </source>
</evidence>
<dbReference type="PROSITE" id="PS50240">
    <property type="entry name" value="TRYPSIN_DOM"/>
    <property type="match status" value="1"/>
</dbReference>
<keyword evidence="6 10" id="KW-0720">Serine protease</keyword>
<evidence type="ECO:0000256" key="6">
    <source>
        <dbReference type="ARBA" id="ARBA00022825"/>
    </source>
</evidence>
<evidence type="ECO:0000256" key="7">
    <source>
        <dbReference type="ARBA" id="ARBA00023157"/>
    </source>
</evidence>
<keyword evidence="5 10" id="KW-0378">Hydrolase</keyword>
<dbReference type="PRINTS" id="PR00722">
    <property type="entry name" value="CHYMOTRYPSIN"/>
</dbReference>
<organism evidence="14 15">
    <name type="scientific">Cryptolaemus montrouzieri</name>
    <dbReference type="NCBI Taxonomy" id="559131"/>
    <lineage>
        <taxon>Eukaryota</taxon>
        <taxon>Metazoa</taxon>
        <taxon>Ecdysozoa</taxon>
        <taxon>Arthropoda</taxon>
        <taxon>Hexapoda</taxon>
        <taxon>Insecta</taxon>
        <taxon>Pterygota</taxon>
        <taxon>Neoptera</taxon>
        <taxon>Endopterygota</taxon>
        <taxon>Coleoptera</taxon>
        <taxon>Polyphaga</taxon>
        <taxon>Cucujiformia</taxon>
        <taxon>Coccinelloidea</taxon>
        <taxon>Coccinellidae</taxon>
        <taxon>Scymninae</taxon>
        <taxon>Scymnini</taxon>
        <taxon>Cryptolaemus</taxon>
    </lineage>
</organism>
<dbReference type="InterPro" id="IPR009003">
    <property type="entry name" value="Peptidase_S1_PA"/>
</dbReference>
<accession>A0ABD2MPM0</accession>
<dbReference type="SUPFAM" id="SSF50494">
    <property type="entry name" value="Trypsin-like serine proteases"/>
    <property type="match status" value="1"/>
</dbReference>
<gene>
    <name evidence="14" type="ORF">HHI36_007467</name>
</gene>
<dbReference type="InterPro" id="IPR022700">
    <property type="entry name" value="CLIP"/>
</dbReference>
<keyword evidence="4" id="KW-0732">Signal</keyword>
<comment type="caution">
    <text evidence="14">The sequence shown here is derived from an EMBL/GenBank/DDBJ whole genome shotgun (WGS) entry which is preliminary data.</text>
</comment>
<dbReference type="FunFam" id="2.40.10.10:FF:000054">
    <property type="entry name" value="Complement C1r subcomponent"/>
    <property type="match status" value="1"/>
</dbReference>
<sequence length="361" mass="40166">MNELYFLLHTLDPICKPPRGDVCVDIYECPFFESLLEKTGLPRPHHVIKEIRNKQCGFVGKNPAVCCSKINTSHDKELKEETTNEIEDKIQHKNIDLLPTENCGPISLNSRIIHGKEAVLGEFPWMALIVYSTNNGPDFLCGGTLISDKYILTAAHCVLKTIIGVRLGEHDILTTKDCNEDNSYCAPPVQDFYIETIEVHSKYNKSTDHHDIALIRISKPADLSYENVRPICLPIWDVPSLPIGAKFMTVSGWGMTEAGHKSSILKKATLPLIPIEQCQNIFEGHAVLFPNQMCAGGKKEDSCNGDSGGPLSMIVPVRGVPRYVQYGVVSYGPKNCGTLGMPGIYTRVDLYIEWILDKIKP</sequence>
<dbReference type="EMBL" id="JABFTP020000021">
    <property type="protein sequence ID" value="KAL3268351.1"/>
    <property type="molecule type" value="Genomic_DNA"/>
</dbReference>
<keyword evidence="3 10" id="KW-0645">Protease</keyword>
<dbReference type="GO" id="GO:0006508">
    <property type="term" value="P:proteolysis"/>
    <property type="evidence" value="ECO:0007669"/>
    <property type="project" value="UniProtKB-KW"/>
</dbReference>
<comment type="similarity">
    <text evidence="9 11">Belongs to the peptidase S1 family. CLIP subfamily.</text>
</comment>
<dbReference type="InterPro" id="IPR001254">
    <property type="entry name" value="Trypsin_dom"/>
</dbReference>
<dbReference type="GO" id="GO:0005576">
    <property type="term" value="C:extracellular region"/>
    <property type="evidence" value="ECO:0007669"/>
    <property type="project" value="UniProtKB-SubCell"/>
</dbReference>
<dbReference type="PROSITE" id="PS00135">
    <property type="entry name" value="TRYPSIN_SER"/>
    <property type="match status" value="1"/>
</dbReference>
<evidence type="ECO:0000256" key="10">
    <source>
        <dbReference type="RuleBase" id="RU363034"/>
    </source>
</evidence>
<dbReference type="Pfam" id="PF12032">
    <property type="entry name" value="CLIP"/>
    <property type="match status" value="1"/>
</dbReference>
<keyword evidence="7" id="KW-1015">Disulfide bond</keyword>
<dbReference type="GO" id="GO:0004252">
    <property type="term" value="F:serine-type endopeptidase activity"/>
    <property type="evidence" value="ECO:0007669"/>
    <property type="project" value="UniProtKB-UniRule"/>
</dbReference>
<dbReference type="PANTHER" id="PTHR24258:SF116">
    <property type="entry name" value="FI16631P1-RELATED"/>
    <property type="match status" value="1"/>
</dbReference>
<dbReference type="InterPro" id="IPR018114">
    <property type="entry name" value="TRYPSIN_HIS"/>
</dbReference>
<evidence type="ECO:0000256" key="4">
    <source>
        <dbReference type="ARBA" id="ARBA00022729"/>
    </source>
</evidence>
<evidence type="ECO:0000313" key="14">
    <source>
        <dbReference type="EMBL" id="KAL3268351.1"/>
    </source>
</evidence>
<evidence type="ECO:0000256" key="8">
    <source>
        <dbReference type="ARBA" id="ARBA00023180"/>
    </source>
</evidence>
<dbReference type="CDD" id="cd00190">
    <property type="entry name" value="Tryp_SPc"/>
    <property type="match status" value="1"/>
</dbReference>
<dbReference type="Gene3D" id="3.30.1640.30">
    <property type="match status" value="1"/>
</dbReference>
<dbReference type="PROSITE" id="PS51888">
    <property type="entry name" value="CLIP"/>
    <property type="match status" value="1"/>
</dbReference>
<evidence type="ECO:0000256" key="11">
    <source>
        <dbReference type="RuleBase" id="RU366078"/>
    </source>
</evidence>
<evidence type="ECO:0000256" key="2">
    <source>
        <dbReference type="ARBA" id="ARBA00022525"/>
    </source>
</evidence>
<evidence type="ECO:0000313" key="15">
    <source>
        <dbReference type="Proteomes" id="UP001516400"/>
    </source>
</evidence>
<dbReference type="EC" id="3.4.21.-" evidence="10"/>
<name>A0ABD2MPM0_9CUCU</name>
<dbReference type="PANTHER" id="PTHR24258">
    <property type="entry name" value="SERINE PROTEASE-RELATED"/>
    <property type="match status" value="1"/>
</dbReference>
<evidence type="ECO:0000256" key="9">
    <source>
        <dbReference type="ARBA" id="ARBA00024195"/>
    </source>
</evidence>
<keyword evidence="15" id="KW-1185">Reference proteome</keyword>
<keyword evidence="8" id="KW-0325">Glycoprotein</keyword>
<dbReference type="SMART" id="SM00680">
    <property type="entry name" value="CLIP"/>
    <property type="match status" value="1"/>
</dbReference>
<comment type="subcellular location">
    <subcellularLocation>
        <location evidence="1 11">Secreted</location>
    </subcellularLocation>
</comment>
<dbReference type="PROSITE" id="PS00134">
    <property type="entry name" value="TRYPSIN_HIS"/>
    <property type="match status" value="1"/>
</dbReference>
<feature type="domain" description="Clip" evidence="13">
    <location>
        <begin position="14"/>
        <end position="67"/>
    </location>
</feature>
<keyword evidence="2 11" id="KW-0964">Secreted</keyword>
<dbReference type="FunFam" id="2.40.10.10:FF:000028">
    <property type="entry name" value="Serine protease easter"/>
    <property type="match status" value="1"/>
</dbReference>
<protein>
    <recommendedName>
        <fullName evidence="11">CLIP domain-containing serine protease</fullName>
        <ecNumber evidence="10">3.4.21.-</ecNumber>
    </recommendedName>
</protein>
<dbReference type="InterPro" id="IPR033116">
    <property type="entry name" value="TRYPSIN_SER"/>
</dbReference>
<evidence type="ECO:0000259" key="13">
    <source>
        <dbReference type="PROSITE" id="PS51888"/>
    </source>
</evidence>
<proteinExistence type="inferred from homology"/>
<dbReference type="InterPro" id="IPR038565">
    <property type="entry name" value="CLIP_sf"/>
</dbReference>
<reference evidence="14 15" key="1">
    <citation type="journal article" date="2021" name="BMC Biol.">
        <title>Horizontally acquired antibacterial genes associated with adaptive radiation of ladybird beetles.</title>
        <authorList>
            <person name="Li H.S."/>
            <person name="Tang X.F."/>
            <person name="Huang Y.H."/>
            <person name="Xu Z.Y."/>
            <person name="Chen M.L."/>
            <person name="Du X.Y."/>
            <person name="Qiu B.Y."/>
            <person name="Chen P.T."/>
            <person name="Zhang W."/>
            <person name="Slipinski A."/>
            <person name="Escalona H.E."/>
            <person name="Waterhouse R.M."/>
            <person name="Zwick A."/>
            <person name="Pang H."/>
        </authorList>
    </citation>
    <scope>NUCLEOTIDE SEQUENCE [LARGE SCALE GENOMIC DNA]</scope>
    <source>
        <strain evidence="14">SYSU2018</strain>
    </source>
</reference>
<evidence type="ECO:0000256" key="1">
    <source>
        <dbReference type="ARBA" id="ARBA00004613"/>
    </source>
</evidence>
<dbReference type="Pfam" id="PF00089">
    <property type="entry name" value="Trypsin"/>
    <property type="match status" value="1"/>
</dbReference>
<comment type="domain">
    <text evidence="11">The clip domain consists of 35-55 residues which are 'knitted' together usually by 3 conserved disulfide bonds forming a clip-like compact structure.</text>
</comment>
<dbReference type="Gene3D" id="2.40.10.10">
    <property type="entry name" value="Trypsin-like serine proteases"/>
    <property type="match status" value="2"/>
</dbReference>
<dbReference type="SMART" id="SM00020">
    <property type="entry name" value="Tryp_SPc"/>
    <property type="match status" value="1"/>
</dbReference>
<feature type="domain" description="Peptidase S1" evidence="12">
    <location>
        <begin position="112"/>
        <end position="360"/>
    </location>
</feature>
<dbReference type="InterPro" id="IPR001314">
    <property type="entry name" value="Peptidase_S1A"/>
</dbReference>
<evidence type="ECO:0000256" key="3">
    <source>
        <dbReference type="ARBA" id="ARBA00022670"/>
    </source>
</evidence>
<dbReference type="Proteomes" id="UP001516400">
    <property type="component" value="Unassembled WGS sequence"/>
</dbReference>
<evidence type="ECO:0000259" key="12">
    <source>
        <dbReference type="PROSITE" id="PS50240"/>
    </source>
</evidence>
<dbReference type="AlphaFoldDB" id="A0ABD2MPM0"/>
<dbReference type="InterPro" id="IPR043504">
    <property type="entry name" value="Peptidase_S1_PA_chymotrypsin"/>
</dbReference>